<accession>A0A098PVW8</accession>
<evidence type="ECO:0000313" key="2">
    <source>
        <dbReference type="Proteomes" id="UP000028012"/>
    </source>
</evidence>
<reference evidence="1 2" key="1">
    <citation type="submission" date="2014-09" db="EMBL/GenBank/DDBJ databases">
        <title>A draft genome sequence for Xanthomonas axonopodis pv. vasculorum NCPPB 900.</title>
        <authorList>
            <person name="Harrison J."/>
            <person name="Studholme D.J."/>
        </authorList>
    </citation>
    <scope>NUCLEOTIDE SEQUENCE [LARGE SCALE GENOMIC DNA]</scope>
    <source>
        <strain evidence="1 2">NCPPB 900</strain>
    </source>
</reference>
<protein>
    <submittedName>
        <fullName evidence="1">Uncharacterized protein</fullName>
    </submittedName>
</protein>
<dbReference type="HOGENOM" id="CLU_118626_1_0_6"/>
<dbReference type="InterPro" id="IPR052948">
    <property type="entry name" value="Low_temp-induced_all0457"/>
</dbReference>
<gene>
    <name evidence="1" type="ORF">GW15_0218125</name>
</gene>
<organism evidence="1 2">
    <name type="scientific">Xanthomonas axonopodis pv. vasculorum</name>
    <dbReference type="NCBI Taxonomy" id="325777"/>
    <lineage>
        <taxon>Bacteria</taxon>
        <taxon>Pseudomonadati</taxon>
        <taxon>Pseudomonadota</taxon>
        <taxon>Gammaproteobacteria</taxon>
        <taxon>Lysobacterales</taxon>
        <taxon>Lysobacteraceae</taxon>
        <taxon>Xanthomonas</taxon>
    </lineage>
</organism>
<dbReference type="STRING" id="325777.GW15_0218125"/>
<proteinExistence type="predicted"/>
<dbReference type="RefSeq" id="WP_042824013.1">
    <property type="nucleotide sequence ID" value="NZ_CP053649.1"/>
</dbReference>
<evidence type="ECO:0000313" key="1">
    <source>
        <dbReference type="EMBL" id="KGE50861.1"/>
    </source>
</evidence>
<dbReference type="eggNOG" id="ENOG50303WG">
    <property type="taxonomic scope" value="Bacteria"/>
</dbReference>
<dbReference type="GeneID" id="58004802"/>
<sequence>MKLRHVYSTADLDNAQRVLQTARSAGIDNDALSLIARSDIELQEVPDERKDVKTDFLPAAARGAATGGAAGVVAGLVAIAVPPIGLTLAGAGVMALAGALVGSWSSALIGATVPDPVRRQFEEQIQAGRVLVIIDAEQPALQEAEAAMVAIGATPLPYESASATT</sequence>
<comment type="caution">
    <text evidence="1">The sequence shown here is derived from an EMBL/GenBank/DDBJ whole genome shotgun (WGS) entry which is preliminary data.</text>
</comment>
<dbReference type="EMBL" id="JPHD02000115">
    <property type="protein sequence ID" value="KGE50861.1"/>
    <property type="molecule type" value="Genomic_DNA"/>
</dbReference>
<dbReference type="Proteomes" id="UP000028012">
    <property type="component" value="Unassembled WGS sequence"/>
</dbReference>
<dbReference type="AlphaFoldDB" id="A0A098PVW8"/>
<dbReference type="PANTHER" id="PTHR36109">
    <property type="entry name" value="MEMBRANE PROTEIN-RELATED"/>
    <property type="match status" value="1"/>
</dbReference>
<name>A0A098PVW8_9XANT</name>
<dbReference type="PANTHER" id="PTHR36109:SF2">
    <property type="entry name" value="MEMBRANE PROTEIN"/>
    <property type="match status" value="1"/>
</dbReference>